<reference evidence="3 4" key="1">
    <citation type="journal article" date="2023" name="Microorganisms">
        <title>Thiorhodovibrio frisius and Trv. litoralis spp. nov., Two Novel Members from a Clade of Fastidious Purple Sulfur Bacteria That Exhibit Unique Red-Shifted Light-Harvesting Capabilities.</title>
        <authorList>
            <person name="Methner A."/>
            <person name="Kuzyk S.B."/>
            <person name="Petersen J."/>
            <person name="Bauer S."/>
            <person name="Brinkmann H."/>
            <person name="Sichau K."/>
            <person name="Wanner G."/>
            <person name="Wolf J."/>
            <person name="Neumann-Schaal M."/>
            <person name="Henke P."/>
            <person name="Tank M."/>
            <person name="Sproer C."/>
            <person name="Bunk B."/>
            <person name="Overmann J."/>
        </authorList>
    </citation>
    <scope>NUCLEOTIDE SEQUENCE [LARGE SCALE GENOMIC DNA]</scope>
    <source>
        <strain evidence="3 4">DSM 6702</strain>
    </source>
</reference>
<evidence type="ECO:0008006" key="5">
    <source>
        <dbReference type="Google" id="ProtNLM"/>
    </source>
</evidence>
<keyword evidence="2" id="KW-0238">DNA-binding</keyword>
<dbReference type="InterPro" id="IPR044946">
    <property type="entry name" value="Restrct_endonuc_typeI_TRD_sf"/>
</dbReference>
<organism evidence="3 4">
    <name type="scientific">Thiorhodovibrio winogradskyi</name>
    <dbReference type="NCBI Taxonomy" id="77007"/>
    <lineage>
        <taxon>Bacteria</taxon>
        <taxon>Pseudomonadati</taxon>
        <taxon>Pseudomonadota</taxon>
        <taxon>Gammaproteobacteria</taxon>
        <taxon>Chromatiales</taxon>
        <taxon>Chromatiaceae</taxon>
        <taxon>Thiorhodovibrio</taxon>
    </lineage>
</organism>
<dbReference type="RefSeq" id="WP_328987082.1">
    <property type="nucleotide sequence ID" value="NZ_CP121472.1"/>
</dbReference>
<dbReference type="SUPFAM" id="SSF116734">
    <property type="entry name" value="DNA methylase specificity domain"/>
    <property type="match status" value="2"/>
</dbReference>
<protein>
    <recommendedName>
        <fullName evidence="5">Restriction endonuclease subunit S</fullName>
    </recommendedName>
</protein>
<evidence type="ECO:0000256" key="1">
    <source>
        <dbReference type="ARBA" id="ARBA00022747"/>
    </source>
</evidence>
<dbReference type="PANTHER" id="PTHR30408">
    <property type="entry name" value="TYPE-1 RESTRICTION ENZYME ECOKI SPECIFICITY PROTEIN"/>
    <property type="match status" value="1"/>
</dbReference>
<dbReference type="PANTHER" id="PTHR30408:SF12">
    <property type="entry name" value="TYPE I RESTRICTION ENZYME MJAVIII SPECIFICITY SUBUNIT"/>
    <property type="match status" value="1"/>
</dbReference>
<sequence>MFATRVATTNLNERLDAGFYHPEYLSLDDRLDSFGAVSLYTLVKGVSCGPFGGNAIADDLYAEEGVIFVRPLNITSNTFDDASVVKVPKELLKKYGLKVYSGKNLYFGRVGMPCVSVINAETSISPNIIIARLDSAKADPDYLYAFSSSRYGLSQLKRQLKEVAQPTTSTDAVKYLKVFLPCREVQKYIGDKIRQAEMLFAWSRNRKAKVASTLPVVNQETDVIIKEACFVSTKILTESRLDGWFYQSSYLKLEELLRKVGYVKLGDLCKRVNAGWKKSDSYFYYYEIGGINVSTGTIDADLIRACDAPTRAKTTIRFGDVVVSTVRPNRKNVALIIDDHSPLDMVATSGFSVLRFRSNEEAALYGLWLRSDDATMQLMRWNSGSAYPAIDDEVPLHILAPTFDSKFVEMMGAKILDAHFALRIANKLSKSASFLVEALIEGNVTESQFIATQKALEFGDTSQDRAILSRLKTEGMDGKGDPLFPDLDRLYELLEQANH</sequence>
<keyword evidence="1" id="KW-0680">Restriction system</keyword>
<name>A0ABZ0S6G4_9GAMM</name>
<evidence type="ECO:0000256" key="2">
    <source>
        <dbReference type="ARBA" id="ARBA00023125"/>
    </source>
</evidence>
<accession>A0ABZ0S6G4</accession>
<dbReference type="Gene3D" id="3.90.220.20">
    <property type="entry name" value="DNA methylase specificity domains"/>
    <property type="match status" value="2"/>
</dbReference>
<dbReference type="InterPro" id="IPR052021">
    <property type="entry name" value="Type-I_RS_S_subunit"/>
</dbReference>
<dbReference type="EMBL" id="CP121472">
    <property type="protein sequence ID" value="WPL16532.1"/>
    <property type="molecule type" value="Genomic_DNA"/>
</dbReference>
<keyword evidence="4" id="KW-1185">Reference proteome</keyword>
<evidence type="ECO:0000313" key="3">
    <source>
        <dbReference type="EMBL" id="WPL16532.1"/>
    </source>
</evidence>
<gene>
    <name evidence="3" type="ORF">Thiowin_01492</name>
</gene>
<dbReference type="Proteomes" id="UP001432180">
    <property type="component" value="Chromosome"/>
</dbReference>
<proteinExistence type="predicted"/>
<evidence type="ECO:0000313" key="4">
    <source>
        <dbReference type="Proteomes" id="UP001432180"/>
    </source>
</evidence>